<feature type="domain" description="GIY-YIG" evidence="2">
    <location>
        <begin position="1"/>
        <end position="73"/>
    </location>
</feature>
<dbReference type="InterPro" id="IPR035901">
    <property type="entry name" value="GIY-YIG_endonuc_sf"/>
</dbReference>
<dbReference type="Proteomes" id="UP001519308">
    <property type="component" value="Unassembled WGS sequence"/>
</dbReference>
<gene>
    <name evidence="3" type="ORF">J2Z44_000659</name>
</gene>
<organism evidence="3 4">
    <name type="scientific">Clostridium punense</name>
    <dbReference type="NCBI Taxonomy" id="1054297"/>
    <lineage>
        <taxon>Bacteria</taxon>
        <taxon>Bacillati</taxon>
        <taxon>Bacillota</taxon>
        <taxon>Clostridia</taxon>
        <taxon>Eubacteriales</taxon>
        <taxon>Clostridiaceae</taxon>
        <taxon>Clostridium</taxon>
    </lineage>
</organism>
<evidence type="ECO:0000313" key="3">
    <source>
        <dbReference type="EMBL" id="MBP2020875.1"/>
    </source>
</evidence>
<dbReference type="PANTHER" id="PTHR30562:SF1">
    <property type="entry name" value="UVRABC SYSTEM PROTEIN C"/>
    <property type="match status" value="1"/>
</dbReference>
<dbReference type="PROSITE" id="PS50164">
    <property type="entry name" value="GIY_YIG"/>
    <property type="match status" value="1"/>
</dbReference>
<dbReference type="EMBL" id="JAGGLL010000004">
    <property type="protein sequence ID" value="MBP2020875.1"/>
    <property type="molecule type" value="Genomic_DNA"/>
</dbReference>
<dbReference type="InterPro" id="IPR050066">
    <property type="entry name" value="UvrABC_protein_C"/>
</dbReference>
<name>A0ABS4JZC6_9CLOT</name>
<accession>A0ABS4JZC6</accession>
<evidence type="ECO:0000259" key="1">
    <source>
        <dbReference type="PROSITE" id="PS50151"/>
    </source>
</evidence>
<reference evidence="3 4" key="1">
    <citation type="submission" date="2021-03" db="EMBL/GenBank/DDBJ databases">
        <title>Genomic Encyclopedia of Type Strains, Phase IV (KMG-IV): sequencing the most valuable type-strain genomes for metagenomic binning, comparative biology and taxonomic classification.</title>
        <authorList>
            <person name="Goeker M."/>
        </authorList>
    </citation>
    <scope>NUCLEOTIDE SEQUENCE [LARGE SCALE GENOMIC DNA]</scope>
    <source>
        <strain evidence="3 4">DSM 28650</strain>
    </source>
</reference>
<dbReference type="InterPro" id="IPR036876">
    <property type="entry name" value="UVR_dom_sf"/>
</dbReference>
<comment type="caution">
    <text evidence="3">The sequence shown here is derived from an EMBL/GenBank/DDBJ whole genome shotgun (WGS) entry which is preliminary data.</text>
</comment>
<dbReference type="Gene3D" id="3.40.1440.10">
    <property type="entry name" value="GIY-YIG endonuclease"/>
    <property type="match status" value="1"/>
</dbReference>
<dbReference type="InterPro" id="IPR000305">
    <property type="entry name" value="GIY-YIG_endonuc"/>
</dbReference>
<protein>
    <submittedName>
        <fullName evidence="3">Excinuclease ABC subunit C</fullName>
    </submittedName>
</protein>
<dbReference type="Pfam" id="PF01541">
    <property type="entry name" value="GIY-YIG"/>
    <property type="match status" value="1"/>
</dbReference>
<feature type="domain" description="UVR" evidence="1">
    <location>
        <begin position="181"/>
        <end position="216"/>
    </location>
</feature>
<dbReference type="SUPFAM" id="SSF46600">
    <property type="entry name" value="C-terminal UvrC-binding domain of UvrB"/>
    <property type="match status" value="1"/>
</dbReference>
<dbReference type="CDD" id="cd10434">
    <property type="entry name" value="GIY-YIG_UvrC_Cho"/>
    <property type="match status" value="1"/>
</dbReference>
<dbReference type="Pfam" id="PF02151">
    <property type="entry name" value="UVR"/>
    <property type="match status" value="1"/>
</dbReference>
<dbReference type="InterPro" id="IPR001943">
    <property type="entry name" value="UVR_dom"/>
</dbReference>
<sequence>MKDSLDNIIYVGKSKNLKNRVRSYFYSSKHSSSKIEKLVQNLKDFDYIVTDTEFEAFMLECQLIKKLKPTYNRLMKSPLAYTYIKITMDESYPNIEVTNSYEENTRNLYYGPYAAKGIVENAIEGLKKFYKINCSNPTKKNSTCLNYSLGLCLGMCIGGSAQNEYISIINKIIGILSGLDNTLLLELEEAMNNASEEFNFETAAKYRDCIEALKSLINKEKILDFTKANNNILMLESLKENQIKSFLIKGNRVIFSKQYTFNNPTKELIQEIKDDILANFTTDVLNSSIKVTRDDIDEAQIIYSYLKTNNCKHIIIPDEYLKFINNTKIDEAINSLLSN</sequence>
<dbReference type="SUPFAM" id="SSF82771">
    <property type="entry name" value="GIY-YIG endonuclease"/>
    <property type="match status" value="1"/>
</dbReference>
<dbReference type="SMART" id="SM00465">
    <property type="entry name" value="GIYc"/>
    <property type="match status" value="1"/>
</dbReference>
<keyword evidence="4" id="KW-1185">Reference proteome</keyword>
<evidence type="ECO:0000313" key="4">
    <source>
        <dbReference type="Proteomes" id="UP001519308"/>
    </source>
</evidence>
<dbReference type="Gene3D" id="4.10.860.10">
    <property type="entry name" value="UVR domain"/>
    <property type="match status" value="1"/>
</dbReference>
<dbReference type="PROSITE" id="PS50151">
    <property type="entry name" value="UVR"/>
    <property type="match status" value="1"/>
</dbReference>
<dbReference type="InterPro" id="IPR047296">
    <property type="entry name" value="GIY-YIG_UvrC_Cho"/>
</dbReference>
<proteinExistence type="predicted"/>
<dbReference type="PANTHER" id="PTHR30562">
    <property type="entry name" value="UVRC/OXIDOREDUCTASE"/>
    <property type="match status" value="1"/>
</dbReference>
<evidence type="ECO:0000259" key="2">
    <source>
        <dbReference type="PROSITE" id="PS50164"/>
    </source>
</evidence>